<dbReference type="InterPro" id="IPR005119">
    <property type="entry name" value="LysR_subst-bd"/>
</dbReference>
<proteinExistence type="inferred from homology"/>
<dbReference type="InterPro" id="IPR058163">
    <property type="entry name" value="LysR-type_TF_proteobact-type"/>
</dbReference>
<dbReference type="SUPFAM" id="SSF53850">
    <property type="entry name" value="Periplasmic binding protein-like II"/>
    <property type="match status" value="1"/>
</dbReference>
<dbReference type="Gene3D" id="1.10.10.10">
    <property type="entry name" value="Winged helix-like DNA-binding domain superfamily/Winged helix DNA-binding domain"/>
    <property type="match status" value="1"/>
</dbReference>
<dbReference type="PRINTS" id="PR00039">
    <property type="entry name" value="HTHLYSR"/>
</dbReference>
<dbReference type="Gene3D" id="3.40.190.10">
    <property type="entry name" value="Periplasmic binding protein-like II"/>
    <property type="match status" value="2"/>
</dbReference>
<keyword evidence="7" id="KW-1185">Reference proteome</keyword>
<dbReference type="InterPro" id="IPR036388">
    <property type="entry name" value="WH-like_DNA-bd_sf"/>
</dbReference>
<dbReference type="GO" id="GO:0006351">
    <property type="term" value="P:DNA-templated transcription"/>
    <property type="evidence" value="ECO:0007669"/>
    <property type="project" value="TreeGrafter"/>
</dbReference>
<accession>A0A2S9QJI2</accession>
<dbReference type="AlphaFoldDB" id="A0A2S9QJI2"/>
<evidence type="ECO:0000256" key="2">
    <source>
        <dbReference type="ARBA" id="ARBA00023015"/>
    </source>
</evidence>
<dbReference type="Pfam" id="PF03466">
    <property type="entry name" value="LysR_substrate"/>
    <property type="match status" value="1"/>
</dbReference>
<dbReference type="FunFam" id="1.10.10.10:FF:000001">
    <property type="entry name" value="LysR family transcriptional regulator"/>
    <property type="match status" value="1"/>
</dbReference>
<dbReference type="EMBL" id="PUEJ01000001">
    <property type="protein sequence ID" value="PRH89527.1"/>
    <property type="molecule type" value="Genomic_DNA"/>
</dbReference>
<evidence type="ECO:0000256" key="4">
    <source>
        <dbReference type="ARBA" id="ARBA00023163"/>
    </source>
</evidence>
<dbReference type="RefSeq" id="WP_105860490.1">
    <property type="nucleotide sequence ID" value="NZ_PUEJ01000001.1"/>
</dbReference>
<dbReference type="PANTHER" id="PTHR30537">
    <property type="entry name" value="HTH-TYPE TRANSCRIPTIONAL REGULATOR"/>
    <property type="match status" value="1"/>
</dbReference>
<feature type="domain" description="HTH lysR-type" evidence="5">
    <location>
        <begin position="5"/>
        <end position="62"/>
    </location>
</feature>
<dbReference type="GO" id="GO:0043565">
    <property type="term" value="F:sequence-specific DNA binding"/>
    <property type="evidence" value="ECO:0007669"/>
    <property type="project" value="TreeGrafter"/>
</dbReference>
<gene>
    <name evidence="6" type="ORF">C5L14_02890</name>
</gene>
<organism evidence="6 7">
    <name type="scientific">Labrys okinawensis</name>
    <dbReference type="NCBI Taxonomy" id="346911"/>
    <lineage>
        <taxon>Bacteria</taxon>
        <taxon>Pseudomonadati</taxon>
        <taxon>Pseudomonadota</taxon>
        <taxon>Alphaproteobacteria</taxon>
        <taxon>Hyphomicrobiales</taxon>
        <taxon>Xanthobacteraceae</taxon>
        <taxon>Labrys</taxon>
    </lineage>
</organism>
<keyword evidence="2" id="KW-0805">Transcription regulation</keyword>
<dbReference type="SUPFAM" id="SSF46785">
    <property type="entry name" value="Winged helix' DNA-binding domain"/>
    <property type="match status" value="1"/>
</dbReference>
<protein>
    <submittedName>
        <fullName evidence="6">LysR family transcriptional regulator</fullName>
    </submittedName>
</protein>
<name>A0A2S9QJI2_9HYPH</name>
<dbReference type="Proteomes" id="UP000237682">
    <property type="component" value="Unassembled WGS sequence"/>
</dbReference>
<comment type="similarity">
    <text evidence="1">Belongs to the LysR transcriptional regulatory family.</text>
</comment>
<reference evidence="6 7" key="1">
    <citation type="submission" date="2018-02" db="EMBL/GenBank/DDBJ databases">
        <title>Whole genome sequencing of endophytic bacterium.</title>
        <authorList>
            <person name="Eedara R."/>
            <person name="Podile A.R."/>
        </authorList>
    </citation>
    <scope>NUCLEOTIDE SEQUENCE [LARGE SCALE GENOMIC DNA]</scope>
    <source>
        <strain evidence="6 7">RP1T</strain>
    </source>
</reference>
<evidence type="ECO:0000256" key="3">
    <source>
        <dbReference type="ARBA" id="ARBA00023125"/>
    </source>
</evidence>
<dbReference type="InterPro" id="IPR000847">
    <property type="entry name" value="LysR_HTH_N"/>
</dbReference>
<dbReference type="GO" id="GO:0003700">
    <property type="term" value="F:DNA-binding transcription factor activity"/>
    <property type="evidence" value="ECO:0007669"/>
    <property type="project" value="InterPro"/>
</dbReference>
<dbReference type="PANTHER" id="PTHR30537:SF26">
    <property type="entry name" value="GLYCINE CLEAVAGE SYSTEM TRANSCRIPTIONAL ACTIVATOR"/>
    <property type="match status" value="1"/>
</dbReference>
<evidence type="ECO:0000313" key="6">
    <source>
        <dbReference type="EMBL" id="PRH89527.1"/>
    </source>
</evidence>
<keyword evidence="3" id="KW-0238">DNA-binding</keyword>
<dbReference type="Pfam" id="PF00126">
    <property type="entry name" value="HTH_1"/>
    <property type="match status" value="1"/>
</dbReference>
<comment type="caution">
    <text evidence="6">The sequence shown here is derived from an EMBL/GenBank/DDBJ whole genome shotgun (WGS) entry which is preliminary data.</text>
</comment>
<evidence type="ECO:0000313" key="7">
    <source>
        <dbReference type="Proteomes" id="UP000237682"/>
    </source>
</evidence>
<dbReference type="InterPro" id="IPR036390">
    <property type="entry name" value="WH_DNA-bd_sf"/>
</dbReference>
<sequence length="295" mass="32441">MKPPPPLNYIRSFECSARHLSFTEAAKELGYTQAAISTHVRALEHYIGRQLFVRYPRSLKLTEMGEAFLPTLRQALDQIDHATEAILASVRNRTVVISCPATLATNWLTGCIAAFHARHPDIEVVLHGTIWEDPSEPAADLTIAARRFDNKPPAALALWDESLALLCAPQFLSGPNAIRSPADILKQGWIFVHSRQEYWQCMGAALGIETSEHEKYLSTNSSNIALELAAAGAGCVAVQLSLARPFLKRGLLAEPFSVRPPSPWGYYLSDNASSKGSVVKIVKEWILARARAETA</sequence>
<keyword evidence="4" id="KW-0804">Transcription</keyword>
<dbReference type="OrthoDB" id="9807765at2"/>
<evidence type="ECO:0000256" key="1">
    <source>
        <dbReference type="ARBA" id="ARBA00009437"/>
    </source>
</evidence>
<dbReference type="PROSITE" id="PS50931">
    <property type="entry name" value="HTH_LYSR"/>
    <property type="match status" value="1"/>
</dbReference>
<evidence type="ECO:0000259" key="5">
    <source>
        <dbReference type="PROSITE" id="PS50931"/>
    </source>
</evidence>